<sequence length="44" mass="4801">MAQSAERPTVELHCVTKWSKFDTEGQGVSMDVLLADVETAADYA</sequence>
<dbReference type="RefSeq" id="WP_369229699.1">
    <property type="nucleotide sequence ID" value="NZ_CP163435.1"/>
</dbReference>
<dbReference type="AlphaFoldDB" id="A0AB39P061"/>
<organism evidence="1">
    <name type="scientific">Streptomyces sp. R21</name>
    <dbReference type="NCBI Taxonomy" id="3238627"/>
    <lineage>
        <taxon>Bacteria</taxon>
        <taxon>Bacillati</taxon>
        <taxon>Actinomycetota</taxon>
        <taxon>Actinomycetes</taxon>
        <taxon>Kitasatosporales</taxon>
        <taxon>Streptomycetaceae</taxon>
        <taxon>Streptomyces</taxon>
    </lineage>
</organism>
<protein>
    <submittedName>
        <fullName evidence="1">Uncharacterized protein</fullName>
    </submittedName>
</protein>
<evidence type="ECO:0000313" key="1">
    <source>
        <dbReference type="EMBL" id="XDQ23714.1"/>
    </source>
</evidence>
<accession>A0AB39P061</accession>
<proteinExistence type="predicted"/>
<name>A0AB39P061_9ACTN</name>
<reference evidence="1" key="1">
    <citation type="submission" date="2024-07" db="EMBL/GenBank/DDBJ databases">
        <authorList>
            <person name="Yu S.T."/>
        </authorList>
    </citation>
    <scope>NUCLEOTIDE SEQUENCE</scope>
    <source>
        <strain evidence="1">R21</strain>
    </source>
</reference>
<dbReference type="EMBL" id="CP163435">
    <property type="protein sequence ID" value="XDQ23714.1"/>
    <property type="molecule type" value="Genomic_DNA"/>
</dbReference>
<gene>
    <name evidence="1" type="ORF">AB5J56_02955</name>
</gene>